<dbReference type="SUPFAM" id="SSF54001">
    <property type="entry name" value="Cysteine proteinases"/>
    <property type="match status" value="1"/>
</dbReference>
<keyword evidence="4" id="KW-0645">Protease</keyword>
<comment type="catalytic activity">
    <reaction evidence="1">
        <text>Thiol-dependent hydrolysis of ester, thioester, amide, peptide and isopeptide bonds formed by the C-terminal Gly of ubiquitin (a 76-residue protein attached to proteins as an intracellular targeting signal).</text>
        <dbReference type="EC" id="3.4.19.12"/>
    </reaction>
</comment>
<evidence type="ECO:0000259" key="10">
    <source>
        <dbReference type="PROSITE" id="PS51283"/>
    </source>
</evidence>
<feature type="region of interest" description="Disordered" evidence="8">
    <location>
        <begin position="1"/>
        <end position="49"/>
    </location>
</feature>
<dbReference type="Pfam" id="PF00443">
    <property type="entry name" value="UCH"/>
    <property type="match status" value="1"/>
</dbReference>
<dbReference type="EMBL" id="JAUKUD010000001">
    <property type="protein sequence ID" value="KAK0753175.1"/>
    <property type="molecule type" value="Genomic_DNA"/>
</dbReference>
<dbReference type="InterPro" id="IPR050185">
    <property type="entry name" value="Ub_carboxyl-term_hydrolase"/>
</dbReference>
<evidence type="ECO:0000256" key="3">
    <source>
        <dbReference type="ARBA" id="ARBA00012759"/>
    </source>
</evidence>
<dbReference type="PROSITE" id="PS00973">
    <property type="entry name" value="USP_2"/>
    <property type="match status" value="1"/>
</dbReference>
<evidence type="ECO:0000256" key="1">
    <source>
        <dbReference type="ARBA" id="ARBA00000707"/>
    </source>
</evidence>
<dbReference type="Gene3D" id="3.90.70.10">
    <property type="entry name" value="Cysteine proteinases"/>
    <property type="match status" value="2"/>
</dbReference>
<gene>
    <name evidence="11" type="ORF">B0T18DRAFT_8151</name>
</gene>
<feature type="region of interest" description="Disordered" evidence="8">
    <location>
        <begin position="912"/>
        <end position="1043"/>
    </location>
</feature>
<keyword evidence="5" id="KW-0833">Ubl conjugation pathway</keyword>
<reference evidence="11" key="1">
    <citation type="submission" date="2023-06" db="EMBL/GenBank/DDBJ databases">
        <title>Genome-scale phylogeny and comparative genomics of the fungal order Sordariales.</title>
        <authorList>
            <consortium name="Lawrence Berkeley National Laboratory"/>
            <person name="Hensen N."/>
            <person name="Bonometti L."/>
            <person name="Westerberg I."/>
            <person name="Brannstrom I.O."/>
            <person name="Guillou S."/>
            <person name="Cros-Aarteil S."/>
            <person name="Calhoun S."/>
            <person name="Haridas S."/>
            <person name="Kuo A."/>
            <person name="Mondo S."/>
            <person name="Pangilinan J."/>
            <person name="Riley R."/>
            <person name="LaButti K."/>
            <person name="Andreopoulos B."/>
            <person name="Lipzen A."/>
            <person name="Chen C."/>
            <person name="Yanf M."/>
            <person name="Daum C."/>
            <person name="Ng V."/>
            <person name="Clum A."/>
            <person name="Steindorff A."/>
            <person name="Ohm R."/>
            <person name="Martin F."/>
            <person name="Silar P."/>
            <person name="Natvig D."/>
            <person name="Lalanne C."/>
            <person name="Gautier V."/>
            <person name="Ament-velasquez S.L."/>
            <person name="Kruys A."/>
            <person name="Hutchinson M.I."/>
            <person name="Powell A.J."/>
            <person name="Barry K."/>
            <person name="Miller A.N."/>
            <person name="Grigoriev I.V."/>
            <person name="Debuchy R."/>
            <person name="Gladieux P."/>
            <person name="Thoren M.H."/>
            <person name="Johannesson H."/>
        </authorList>
    </citation>
    <scope>NUCLEOTIDE SEQUENCE</scope>
    <source>
        <strain evidence="11">SMH3187-1</strain>
    </source>
</reference>
<dbReference type="PANTHER" id="PTHR21646:SF24">
    <property type="entry name" value="UBIQUITIN CARBOXYL-TERMINAL HYDROLASE"/>
    <property type="match status" value="1"/>
</dbReference>
<dbReference type="CDD" id="cd02674">
    <property type="entry name" value="Peptidase_C19R"/>
    <property type="match status" value="1"/>
</dbReference>
<feature type="region of interest" description="Disordered" evidence="8">
    <location>
        <begin position="805"/>
        <end position="839"/>
    </location>
</feature>
<feature type="compositionally biased region" description="Polar residues" evidence="8">
    <location>
        <begin position="384"/>
        <end position="409"/>
    </location>
</feature>
<dbReference type="PROSITE" id="PS00972">
    <property type="entry name" value="USP_1"/>
    <property type="match status" value="1"/>
</dbReference>
<feature type="compositionally biased region" description="Low complexity" evidence="8">
    <location>
        <begin position="818"/>
        <end position="831"/>
    </location>
</feature>
<dbReference type="GO" id="GO:0016579">
    <property type="term" value="P:protein deubiquitination"/>
    <property type="evidence" value="ECO:0007669"/>
    <property type="project" value="InterPro"/>
</dbReference>
<dbReference type="EC" id="3.4.19.12" evidence="3"/>
<evidence type="ECO:0000256" key="4">
    <source>
        <dbReference type="ARBA" id="ARBA00022670"/>
    </source>
</evidence>
<dbReference type="InterPro" id="IPR028889">
    <property type="entry name" value="USP"/>
</dbReference>
<feature type="compositionally biased region" description="Polar residues" evidence="8">
    <location>
        <begin position="278"/>
        <end position="288"/>
    </location>
</feature>
<feature type="compositionally biased region" description="Polar residues" evidence="8">
    <location>
        <begin position="1293"/>
        <end position="1306"/>
    </location>
</feature>
<evidence type="ECO:0000256" key="7">
    <source>
        <dbReference type="ARBA" id="ARBA00022807"/>
    </source>
</evidence>
<dbReference type="InterPro" id="IPR018200">
    <property type="entry name" value="USP_CS"/>
</dbReference>
<accession>A0AA40F8Q0</accession>
<feature type="compositionally biased region" description="Acidic residues" evidence="8">
    <location>
        <begin position="806"/>
        <end position="815"/>
    </location>
</feature>
<dbReference type="PROSITE" id="PS50235">
    <property type="entry name" value="USP_3"/>
    <property type="match status" value="1"/>
</dbReference>
<dbReference type="InterPro" id="IPR035927">
    <property type="entry name" value="DUSP-like_sf"/>
</dbReference>
<feature type="compositionally biased region" description="Low complexity" evidence="8">
    <location>
        <begin position="34"/>
        <end position="46"/>
    </location>
</feature>
<feature type="compositionally biased region" description="Basic and acidic residues" evidence="8">
    <location>
        <begin position="1509"/>
        <end position="1518"/>
    </location>
</feature>
<dbReference type="InterPro" id="IPR038765">
    <property type="entry name" value="Papain-like_cys_pep_sf"/>
</dbReference>
<sequence length="1525" mass="168445">MGGDANRSSSPLKRPASSMEPEQETQGEDVDMIAAPPASAQESSQSTVQGDVVEIPVADMRAELPLRNDVPPLDQQVKTIETLIKAFAEHPLKEGDVAYLVSRKWLARAQSFGLDAKHASKQVPEGYLGAVDNSDLIQAIFTDSTGQHCVKLKPGLGTEHFELFPKDAWDLLMAWYGLAPRQAPICRKAHNTAIDMASPPNVQFEFHPPVFSIHRLWSATSPIPIQQSLKLDKPAPPVIMQSTSYSYHNFLKQAKKLVEVPLDRKVRVWRRLEALPTTESAAQPSSGIKTPPDSPTQNPEISAVPLTPGAWPEMLVDVDTFLKLERDVDRGLVDADDTTTNVHYNGRKSLSLVGLTVDETLVLDEAVERDNYVSTYKGGTLTSKALETRGNSTSLAPPANTSGRSTPTPLTRGRARGKSGRTIGCCGLQNLGNTCYMNSALQCVRSVEELTKYFLTREAHKEINPDNPLSHNGEVAMAYGRLLEEIYKDPPPNSVHPRQFKGIIGKYAPAFQGYGQQDSQEFLGFLLDGLQEDLNRIKKKPYIEKPDSTDEMIGNPAAIREMAEKVWDITKKRDDSVIADLFTGMYKSTLVCPVCDKVSITFDPFNNLTLPLPIASVWNKNVRYFPLNSPPVEIVVDIDKHSSIRQLKQYISARVGVPVERLIGAEEFRDKFFKMYEDGMTVSEEIQASDNPVVYELEACPTNPVGLRNQKKGARYKSMLLSDAETEEPAPWEDPLAERLVVPVIHREEAARKARGGRSNKSGADLPPPHFIVLTPAEARSEDIIRRKILEKIATYSTWSAFSQADEADESETTDPELLNNASDAESSSESKVIAKSIGSEEDMVDVTMSNGAAPQEAAAPTLADKYPQLLQEFKTQRPRWINPSEFLDPDFQNLFELGYFQETGVSVPTGWQGVSEDSAHPRLSTRAPKPVAEDVEMRSPGAWEGSEDSGSEGSTPQEQAHIQTRMASESSGDDSDIPNMRGKNLRANGNVKHQVGLRGKNKRSSKTYGKKGKKRWEKQKRANLAQQANSPTFFDNTDTPDDGPLVRLGEGIVVDWYENAYDIVFGGDSHDEMRGAKTYTGDLPVLEDPSVAVRKRHRQMRQNNGITLDDCLDEFEKEEILSEQDTWYCPRCKEHRRASKKFDLWKSPDILVVHLKRFSSSGFRRDKLDVLVDFPVDGLDLTQRVIDKEDGKQEIYDLIGVDNHYGGLGGGHYTAFAKSFMDGDWYEYNDAHTYKLSDPQRVVSPSAYLLFYRRRSELPLGGPRFLDIVDRFNTKFNNSEEDTDSGEGQRLGQGSSLRGSPSASTGADRILRPESRGLASALSGLATANDDTELPAYGAAVYQGGGDADTEMGWGQQSTLRNSIEADVEDEGIHLPSYELAGPMTSMTSVIPGTTNWSFAALKKAQSEADDEIASNCAQGNGSSVDGNNSDPFADDGDDMAPMLLNEPGAQYVNPEIEFSAFDGLPTASPEAQRGYMGELAVKDWEKQVHKVPANLDDDDDAASEQVAEIHVDEPDKPQQPQTD</sequence>
<dbReference type="GO" id="GO:0004843">
    <property type="term" value="F:cysteine-type deubiquitinase activity"/>
    <property type="evidence" value="ECO:0007669"/>
    <property type="project" value="UniProtKB-EC"/>
</dbReference>
<dbReference type="Proteomes" id="UP001172155">
    <property type="component" value="Unassembled WGS sequence"/>
</dbReference>
<feature type="region of interest" description="Disordered" evidence="8">
    <location>
        <begin position="1413"/>
        <end position="1445"/>
    </location>
</feature>
<keyword evidence="6" id="KW-0378">Hydrolase</keyword>
<dbReference type="SMART" id="SM00695">
    <property type="entry name" value="DUSP"/>
    <property type="match status" value="1"/>
</dbReference>
<dbReference type="Gene3D" id="3.30.2230.10">
    <property type="entry name" value="DUSP-like"/>
    <property type="match status" value="1"/>
</dbReference>
<feature type="region of interest" description="Disordered" evidence="8">
    <location>
        <begin position="1492"/>
        <end position="1525"/>
    </location>
</feature>
<evidence type="ECO:0000256" key="2">
    <source>
        <dbReference type="ARBA" id="ARBA00009085"/>
    </source>
</evidence>
<dbReference type="GO" id="GO:0006508">
    <property type="term" value="P:proteolysis"/>
    <property type="evidence" value="ECO:0007669"/>
    <property type="project" value="UniProtKB-KW"/>
</dbReference>
<dbReference type="PROSITE" id="PS51283">
    <property type="entry name" value="DUSP"/>
    <property type="match status" value="1"/>
</dbReference>
<feature type="domain" description="USP" evidence="9">
    <location>
        <begin position="426"/>
        <end position="1256"/>
    </location>
</feature>
<evidence type="ECO:0000256" key="5">
    <source>
        <dbReference type="ARBA" id="ARBA00022786"/>
    </source>
</evidence>
<feature type="region of interest" description="Disordered" evidence="8">
    <location>
        <begin position="384"/>
        <end position="416"/>
    </location>
</feature>
<feature type="region of interest" description="Disordered" evidence="8">
    <location>
        <begin position="278"/>
        <end position="306"/>
    </location>
</feature>
<feature type="domain" description="DUSP" evidence="10">
    <location>
        <begin position="71"/>
        <end position="190"/>
    </location>
</feature>
<comment type="similarity">
    <text evidence="2">Belongs to the peptidase C19 family.</text>
</comment>
<feature type="compositionally biased region" description="Acidic residues" evidence="8">
    <location>
        <begin position="21"/>
        <end position="31"/>
    </location>
</feature>
<feature type="compositionally biased region" description="Basic residues" evidence="8">
    <location>
        <begin position="1000"/>
        <end position="1019"/>
    </location>
</feature>
<feature type="compositionally biased region" description="Polar residues" evidence="8">
    <location>
        <begin position="956"/>
        <end position="971"/>
    </location>
</feature>
<feature type="region of interest" description="Disordered" evidence="8">
    <location>
        <begin position="1278"/>
        <end position="1312"/>
    </location>
</feature>
<protein>
    <recommendedName>
        <fullName evidence="3">ubiquitinyl hydrolase 1</fullName>
        <ecNumber evidence="3">3.4.19.12</ecNumber>
    </recommendedName>
</protein>
<evidence type="ECO:0000259" key="9">
    <source>
        <dbReference type="PROSITE" id="PS50235"/>
    </source>
</evidence>
<evidence type="ECO:0000313" key="12">
    <source>
        <dbReference type="Proteomes" id="UP001172155"/>
    </source>
</evidence>
<keyword evidence="7" id="KW-0788">Thiol protease</keyword>
<evidence type="ECO:0000313" key="11">
    <source>
        <dbReference type="EMBL" id="KAK0753175.1"/>
    </source>
</evidence>
<keyword evidence="12" id="KW-1185">Reference proteome</keyword>
<dbReference type="Pfam" id="PF06337">
    <property type="entry name" value="DUSP"/>
    <property type="match status" value="1"/>
</dbReference>
<name>A0AA40F8Q0_9PEZI</name>
<proteinExistence type="inferred from homology"/>
<feature type="compositionally biased region" description="Polar residues" evidence="8">
    <location>
        <begin position="1417"/>
        <end position="1432"/>
    </location>
</feature>
<dbReference type="InterPro" id="IPR006615">
    <property type="entry name" value="Pept_C19_DUSP"/>
</dbReference>
<evidence type="ECO:0000256" key="6">
    <source>
        <dbReference type="ARBA" id="ARBA00022801"/>
    </source>
</evidence>
<dbReference type="SUPFAM" id="SSF143791">
    <property type="entry name" value="DUSP-like"/>
    <property type="match status" value="1"/>
</dbReference>
<dbReference type="PANTHER" id="PTHR21646">
    <property type="entry name" value="UBIQUITIN CARBOXYL-TERMINAL HYDROLASE"/>
    <property type="match status" value="1"/>
</dbReference>
<comment type="caution">
    <text evidence="11">The sequence shown here is derived from an EMBL/GenBank/DDBJ whole genome shotgun (WGS) entry which is preliminary data.</text>
</comment>
<evidence type="ECO:0000256" key="8">
    <source>
        <dbReference type="SAM" id="MobiDB-lite"/>
    </source>
</evidence>
<feature type="compositionally biased region" description="Polar residues" evidence="8">
    <location>
        <begin position="1"/>
        <end position="11"/>
    </location>
</feature>
<organism evidence="11 12">
    <name type="scientific">Schizothecium vesticola</name>
    <dbReference type="NCBI Taxonomy" id="314040"/>
    <lineage>
        <taxon>Eukaryota</taxon>
        <taxon>Fungi</taxon>
        <taxon>Dikarya</taxon>
        <taxon>Ascomycota</taxon>
        <taxon>Pezizomycotina</taxon>
        <taxon>Sordariomycetes</taxon>
        <taxon>Sordariomycetidae</taxon>
        <taxon>Sordariales</taxon>
        <taxon>Schizotheciaceae</taxon>
        <taxon>Schizothecium</taxon>
    </lineage>
</organism>
<dbReference type="InterPro" id="IPR001394">
    <property type="entry name" value="Peptidase_C19_UCH"/>
</dbReference>